<proteinExistence type="inferred from homology"/>
<dbReference type="GO" id="GO:0008999">
    <property type="term" value="F:protein-N-terminal-alanine acetyltransferase activity"/>
    <property type="evidence" value="ECO:0007669"/>
    <property type="project" value="UniProtKB-EC"/>
</dbReference>
<reference evidence="7" key="1">
    <citation type="submission" date="2020-10" db="EMBL/GenBank/DDBJ databases">
        <authorList>
            <person name="Gilroy R."/>
        </authorList>
    </citation>
    <scope>NUCLEOTIDE SEQUENCE</scope>
    <source>
        <strain evidence="7">9366</strain>
    </source>
</reference>
<dbReference type="AlphaFoldDB" id="A0A9D1MLL0"/>
<accession>A0A9D1MLL0</accession>
<dbReference type="CDD" id="cd04301">
    <property type="entry name" value="NAT_SF"/>
    <property type="match status" value="1"/>
</dbReference>
<evidence type="ECO:0000256" key="5">
    <source>
        <dbReference type="RuleBase" id="RU363094"/>
    </source>
</evidence>
<evidence type="ECO:0000256" key="4">
    <source>
        <dbReference type="ARBA" id="ARBA00023315"/>
    </source>
</evidence>
<sequence length="145" mass="16419">MEISIRDMRAEDVRAVYEIECEAFSKPWSQGSLTALACAPNAVARVAEAQGAIAGYYSFYYCLDEGDVNNIAVLARLRGAGVGKALMRDMLEKAKERGVERLYLEVRSSNKAARALYEKFSFKQYSLRKKYYDGEEDAVLYFYCT</sequence>
<dbReference type="InterPro" id="IPR006464">
    <property type="entry name" value="AcTrfase_RimI/Ard1"/>
</dbReference>
<dbReference type="EMBL" id="DVNJ01000001">
    <property type="protein sequence ID" value="HIU62249.1"/>
    <property type="molecule type" value="Genomic_DNA"/>
</dbReference>
<dbReference type="Gene3D" id="3.40.630.30">
    <property type="match status" value="1"/>
</dbReference>
<comment type="function">
    <text evidence="5">Acetylates the N-terminal alanine of ribosomal protein bS18.</text>
</comment>
<dbReference type="PROSITE" id="PS51186">
    <property type="entry name" value="GNAT"/>
    <property type="match status" value="1"/>
</dbReference>
<dbReference type="InterPro" id="IPR000182">
    <property type="entry name" value="GNAT_dom"/>
</dbReference>
<evidence type="ECO:0000256" key="2">
    <source>
        <dbReference type="ARBA" id="ARBA00022490"/>
    </source>
</evidence>
<evidence type="ECO:0000313" key="8">
    <source>
        <dbReference type="Proteomes" id="UP000824145"/>
    </source>
</evidence>
<dbReference type="InterPro" id="IPR016181">
    <property type="entry name" value="Acyl_CoA_acyltransferase"/>
</dbReference>
<gene>
    <name evidence="7" type="primary">rimI</name>
    <name evidence="7" type="ORF">IAB07_00585</name>
</gene>
<evidence type="ECO:0000313" key="7">
    <source>
        <dbReference type="EMBL" id="HIU62249.1"/>
    </source>
</evidence>
<dbReference type="PANTHER" id="PTHR43420">
    <property type="entry name" value="ACETYLTRANSFERASE"/>
    <property type="match status" value="1"/>
</dbReference>
<dbReference type="GO" id="GO:0005840">
    <property type="term" value="C:ribosome"/>
    <property type="evidence" value="ECO:0007669"/>
    <property type="project" value="UniProtKB-KW"/>
</dbReference>
<dbReference type="EC" id="2.3.1.266" evidence="5"/>
<dbReference type="NCBIfam" id="TIGR01575">
    <property type="entry name" value="rimI"/>
    <property type="match status" value="1"/>
</dbReference>
<evidence type="ECO:0000256" key="3">
    <source>
        <dbReference type="ARBA" id="ARBA00022679"/>
    </source>
</evidence>
<comment type="subcellular location">
    <subcellularLocation>
        <location evidence="5">Cytoplasm</location>
    </subcellularLocation>
</comment>
<dbReference type="InterPro" id="IPR050680">
    <property type="entry name" value="YpeA/RimI_acetyltransf"/>
</dbReference>
<evidence type="ECO:0000259" key="6">
    <source>
        <dbReference type="PROSITE" id="PS51186"/>
    </source>
</evidence>
<comment type="caution">
    <text evidence="7">The sequence shown here is derived from an EMBL/GenBank/DDBJ whole genome shotgun (WGS) entry which is preliminary data.</text>
</comment>
<dbReference type="Proteomes" id="UP000824145">
    <property type="component" value="Unassembled WGS sequence"/>
</dbReference>
<dbReference type="GO" id="GO:0005737">
    <property type="term" value="C:cytoplasm"/>
    <property type="evidence" value="ECO:0007669"/>
    <property type="project" value="UniProtKB-SubCell"/>
</dbReference>
<comment type="catalytic activity">
    <reaction evidence="5">
        <text>N-terminal L-alanyl-[ribosomal protein bS18] + acetyl-CoA = N-terminal N(alpha)-acetyl-L-alanyl-[ribosomal protein bS18] + CoA + H(+)</text>
        <dbReference type="Rhea" id="RHEA:43756"/>
        <dbReference type="Rhea" id="RHEA-COMP:10676"/>
        <dbReference type="Rhea" id="RHEA-COMP:10677"/>
        <dbReference type="ChEBI" id="CHEBI:15378"/>
        <dbReference type="ChEBI" id="CHEBI:57287"/>
        <dbReference type="ChEBI" id="CHEBI:57288"/>
        <dbReference type="ChEBI" id="CHEBI:64718"/>
        <dbReference type="ChEBI" id="CHEBI:83683"/>
        <dbReference type="EC" id="2.3.1.266"/>
    </reaction>
</comment>
<feature type="domain" description="N-acetyltransferase" evidence="6">
    <location>
        <begin position="3"/>
        <end position="145"/>
    </location>
</feature>
<keyword evidence="3" id="KW-0808">Transferase</keyword>
<keyword evidence="7" id="KW-0689">Ribosomal protein</keyword>
<protein>
    <recommendedName>
        <fullName evidence="5">[Ribosomal protein bS18]-alanine N-acetyltransferase</fullName>
        <ecNumber evidence="5">2.3.1.266</ecNumber>
    </recommendedName>
</protein>
<keyword evidence="7" id="KW-0687">Ribonucleoprotein</keyword>
<dbReference type="PANTHER" id="PTHR43420:SF44">
    <property type="entry name" value="ACETYLTRANSFERASE YPEA"/>
    <property type="match status" value="1"/>
</dbReference>
<organism evidence="7 8">
    <name type="scientific">Candidatus Caccalectryoclostridium excrementigallinarum</name>
    <dbReference type="NCBI Taxonomy" id="2840710"/>
    <lineage>
        <taxon>Bacteria</taxon>
        <taxon>Bacillati</taxon>
        <taxon>Bacillota</taxon>
        <taxon>Clostridia</taxon>
        <taxon>Christensenellales</taxon>
        <taxon>Christensenellaceae</taxon>
        <taxon>Christensenellaceae incertae sedis</taxon>
        <taxon>Candidatus Caccalectryoclostridium</taxon>
    </lineage>
</organism>
<name>A0A9D1MLL0_9FIRM</name>
<evidence type="ECO:0000256" key="1">
    <source>
        <dbReference type="ARBA" id="ARBA00005395"/>
    </source>
</evidence>
<keyword evidence="4" id="KW-0012">Acyltransferase</keyword>
<dbReference type="Pfam" id="PF00583">
    <property type="entry name" value="Acetyltransf_1"/>
    <property type="match status" value="1"/>
</dbReference>
<dbReference type="SUPFAM" id="SSF55729">
    <property type="entry name" value="Acyl-CoA N-acyltransferases (Nat)"/>
    <property type="match status" value="1"/>
</dbReference>
<reference evidence="7" key="2">
    <citation type="journal article" date="2021" name="PeerJ">
        <title>Extensive microbial diversity within the chicken gut microbiome revealed by metagenomics and culture.</title>
        <authorList>
            <person name="Gilroy R."/>
            <person name="Ravi A."/>
            <person name="Getino M."/>
            <person name="Pursley I."/>
            <person name="Horton D.L."/>
            <person name="Alikhan N.F."/>
            <person name="Baker D."/>
            <person name="Gharbi K."/>
            <person name="Hall N."/>
            <person name="Watson M."/>
            <person name="Adriaenssens E.M."/>
            <person name="Foster-Nyarko E."/>
            <person name="Jarju S."/>
            <person name="Secka A."/>
            <person name="Antonio M."/>
            <person name="Oren A."/>
            <person name="Chaudhuri R.R."/>
            <person name="La Ragione R."/>
            <person name="Hildebrand F."/>
            <person name="Pallen M.J."/>
        </authorList>
    </citation>
    <scope>NUCLEOTIDE SEQUENCE</scope>
    <source>
        <strain evidence="7">9366</strain>
    </source>
</reference>
<comment type="similarity">
    <text evidence="1 5">Belongs to the acetyltransferase family. RimI subfamily.</text>
</comment>
<keyword evidence="2 5" id="KW-0963">Cytoplasm</keyword>